<name>A0A8X7PEV3_BRACI</name>
<sequence length="115" mass="12902">MAQPTRYVLTSQDTEINVYRGWYMETIAYGLSLRPVQAALVDFVARGGGTEFNTIVQAVLVEKKHALVSQEKTARMILKKISNGNCVINVFHCDLPLDEQLQIVMKNIAETLGKF</sequence>
<accession>A0A8X7PEV3</accession>
<dbReference type="AlphaFoldDB" id="A0A8X7PEV3"/>
<dbReference type="InterPro" id="IPR016193">
    <property type="entry name" value="Cytidine_deaminase-like"/>
</dbReference>
<evidence type="ECO:0000313" key="3">
    <source>
        <dbReference type="Proteomes" id="UP000886595"/>
    </source>
</evidence>
<dbReference type="Proteomes" id="UP000886595">
    <property type="component" value="Unassembled WGS sequence"/>
</dbReference>
<dbReference type="InterPro" id="IPR013171">
    <property type="entry name" value="Cyd/dCyd_deaminase_Zn-bd"/>
</dbReference>
<dbReference type="OrthoDB" id="414540at2759"/>
<feature type="domain" description="Cytidine/deoxycytidylate deaminase zinc-binding" evidence="1">
    <location>
        <begin position="13"/>
        <end position="75"/>
    </location>
</feature>
<dbReference type="SUPFAM" id="SSF53927">
    <property type="entry name" value="Cytidine deaminase-like"/>
    <property type="match status" value="1"/>
</dbReference>
<proteinExistence type="predicted"/>
<evidence type="ECO:0000313" key="2">
    <source>
        <dbReference type="EMBL" id="KAG2249583.1"/>
    </source>
</evidence>
<dbReference type="GO" id="GO:0004126">
    <property type="term" value="F:cytidine deaminase activity"/>
    <property type="evidence" value="ECO:0007669"/>
    <property type="project" value="InterPro"/>
</dbReference>
<reference evidence="2 3" key="1">
    <citation type="submission" date="2020-02" db="EMBL/GenBank/DDBJ databases">
        <authorList>
            <person name="Ma Q."/>
            <person name="Huang Y."/>
            <person name="Song X."/>
            <person name="Pei D."/>
        </authorList>
    </citation>
    <scope>NUCLEOTIDE SEQUENCE [LARGE SCALE GENOMIC DNA]</scope>
    <source>
        <strain evidence="2">Sxm20200214</strain>
        <tissue evidence="2">Leaf</tissue>
    </source>
</reference>
<dbReference type="EMBL" id="JAAMPC010000017">
    <property type="protein sequence ID" value="KAG2249583.1"/>
    <property type="molecule type" value="Genomic_DNA"/>
</dbReference>
<comment type="caution">
    <text evidence="2">The sequence shown here is derived from an EMBL/GenBank/DDBJ whole genome shotgun (WGS) entry which is preliminary data.</text>
</comment>
<protein>
    <recommendedName>
        <fullName evidence="1">Cytidine/deoxycytidylate deaminase zinc-binding domain-containing protein</fullName>
    </recommendedName>
</protein>
<gene>
    <name evidence="2" type="ORF">Bca52824_089211</name>
</gene>
<organism evidence="2 3">
    <name type="scientific">Brassica carinata</name>
    <name type="common">Ethiopian mustard</name>
    <name type="synonym">Abyssinian cabbage</name>
    <dbReference type="NCBI Taxonomy" id="52824"/>
    <lineage>
        <taxon>Eukaryota</taxon>
        <taxon>Viridiplantae</taxon>
        <taxon>Streptophyta</taxon>
        <taxon>Embryophyta</taxon>
        <taxon>Tracheophyta</taxon>
        <taxon>Spermatophyta</taxon>
        <taxon>Magnoliopsida</taxon>
        <taxon>eudicotyledons</taxon>
        <taxon>Gunneridae</taxon>
        <taxon>Pentapetalae</taxon>
        <taxon>rosids</taxon>
        <taxon>malvids</taxon>
        <taxon>Brassicales</taxon>
        <taxon>Brassicaceae</taxon>
        <taxon>Brassiceae</taxon>
        <taxon>Brassica</taxon>
    </lineage>
</organism>
<keyword evidence="3" id="KW-1185">Reference proteome</keyword>
<dbReference type="Pfam" id="PF08211">
    <property type="entry name" value="dCMP_cyt_deam_2"/>
    <property type="match status" value="1"/>
</dbReference>
<dbReference type="Gene3D" id="3.40.140.10">
    <property type="entry name" value="Cytidine Deaminase, domain 2"/>
    <property type="match status" value="1"/>
</dbReference>
<dbReference type="GO" id="GO:0008270">
    <property type="term" value="F:zinc ion binding"/>
    <property type="evidence" value="ECO:0007669"/>
    <property type="project" value="InterPro"/>
</dbReference>
<evidence type="ECO:0000259" key="1">
    <source>
        <dbReference type="Pfam" id="PF08211"/>
    </source>
</evidence>